<dbReference type="InterPro" id="IPR011042">
    <property type="entry name" value="6-blade_b-propeller_TolB-like"/>
</dbReference>
<keyword evidence="2" id="KW-0472">Membrane</keyword>
<keyword evidence="2" id="KW-0812">Transmembrane</keyword>
<evidence type="ECO:0000313" key="4">
    <source>
        <dbReference type="Proteomes" id="UP001501842"/>
    </source>
</evidence>
<accession>A0ABN3U320</accession>
<keyword evidence="2" id="KW-1133">Transmembrane helix</keyword>
<comment type="caution">
    <text evidence="3">The sequence shown here is derived from an EMBL/GenBank/DDBJ whole genome shotgun (WGS) entry which is preliminary data.</text>
</comment>
<evidence type="ECO:0000313" key="3">
    <source>
        <dbReference type="EMBL" id="GAA2723773.1"/>
    </source>
</evidence>
<evidence type="ECO:0000256" key="1">
    <source>
        <dbReference type="SAM" id="MobiDB-lite"/>
    </source>
</evidence>
<evidence type="ECO:0000256" key="2">
    <source>
        <dbReference type="SAM" id="Phobius"/>
    </source>
</evidence>
<evidence type="ECO:0008006" key="5">
    <source>
        <dbReference type="Google" id="ProtNLM"/>
    </source>
</evidence>
<reference evidence="3 4" key="1">
    <citation type="journal article" date="2019" name="Int. J. Syst. Evol. Microbiol.">
        <title>The Global Catalogue of Microorganisms (GCM) 10K type strain sequencing project: providing services to taxonomists for standard genome sequencing and annotation.</title>
        <authorList>
            <consortium name="The Broad Institute Genomics Platform"/>
            <consortium name="The Broad Institute Genome Sequencing Center for Infectious Disease"/>
            <person name="Wu L."/>
            <person name="Ma J."/>
        </authorList>
    </citation>
    <scope>NUCLEOTIDE SEQUENCE [LARGE SCALE GENOMIC DNA]</scope>
    <source>
        <strain evidence="3 4">JCM 8201</strain>
    </source>
</reference>
<dbReference type="Gene3D" id="2.120.10.30">
    <property type="entry name" value="TolB, C-terminal domain"/>
    <property type="match status" value="1"/>
</dbReference>
<dbReference type="SUPFAM" id="SSF82171">
    <property type="entry name" value="DPP6 N-terminal domain-like"/>
    <property type="match status" value="1"/>
</dbReference>
<organism evidence="3 4">
    <name type="scientific">Actinocorallia aurantiaca</name>
    <dbReference type="NCBI Taxonomy" id="46204"/>
    <lineage>
        <taxon>Bacteria</taxon>
        <taxon>Bacillati</taxon>
        <taxon>Actinomycetota</taxon>
        <taxon>Actinomycetes</taxon>
        <taxon>Streptosporangiales</taxon>
        <taxon>Thermomonosporaceae</taxon>
        <taxon>Actinocorallia</taxon>
    </lineage>
</organism>
<feature type="region of interest" description="Disordered" evidence="1">
    <location>
        <begin position="211"/>
        <end position="239"/>
    </location>
</feature>
<gene>
    <name evidence="3" type="ORF">GCM10010439_19850</name>
</gene>
<sequence length="438" mass="46386">MTGQPVENLEDTLNRTLERYAGKAPAPAPDLVERVETRYRKRRRARMTGAAAAMALVLGGTTFGVWPDDGGTVVPSGSLNPAASTPGQEKESPFEITPIEKLWPEAVHRIPTELPNGTEIEPQALIDERTVLVNAWSKFEKTSVLYAYDLATGEARKITDVVTPKKTKIFASGFTVGDGKIIWYTASTDGTSTIWSVPVEGGAAVATVERIPGETGDGATASASAKDGATASAKDGTTVDPVSPGIVDLAVSGGKIYWSGSLGGVHTAPLTGGPAELVPGTEKELLVQWPWAGGPVRDRSQDGGKAHITHRELRNLETGEKRSTTLEDGDTNWDCGITWCLSQDGRSVTSRDGNRMALLPGRLVNGRVALDRFALSTTGSGDKARILVHDLRTGRVGSIAPMLSDGDATYSLLKGTGSRMYATPVEDGHLIVDLEAVD</sequence>
<protein>
    <recommendedName>
        <fullName evidence="5">WD40 repeat protein</fullName>
    </recommendedName>
</protein>
<proteinExistence type="predicted"/>
<feature type="transmembrane region" description="Helical" evidence="2">
    <location>
        <begin position="47"/>
        <end position="66"/>
    </location>
</feature>
<keyword evidence="4" id="KW-1185">Reference proteome</keyword>
<name>A0ABN3U320_9ACTN</name>
<dbReference type="EMBL" id="BAAATZ010000006">
    <property type="protein sequence ID" value="GAA2723773.1"/>
    <property type="molecule type" value="Genomic_DNA"/>
</dbReference>
<dbReference type="Proteomes" id="UP001501842">
    <property type="component" value="Unassembled WGS sequence"/>
</dbReference>
<dbReference type="RefSeq" id="WP_344449968.1">
    <property type="nucleotide sequence ID" value="NZ_BAAATZ010000006.1"/>
</dbReference>